<dbReference type="EMBL" id="BAABJZ010000088">
    <property type="protein sequence ID" value="GAA4892081.1"/>
    <property type="molecule type" value="Genomic_DNA"/>
</dbReference>
<dbReference type="InterPro" id="IPR004615">
    <property type="entry name" value="DNA_pol_III_psi"/>
</dbReference>
<dbReference type="Pfam" id="PF03603">
    <property type="entry name" value="DNA_III_psi"/>
    <property type="match status" value="1"/>
</dbReference>
<name>A0ABP9F1A7_9GAMM</name>
<comment type="caution">
    <text evidence="1">The sequence shown here is derived from an EMBL/GenBank/DDBJ whole genome shotgun (WGS) entry which is preliminary data.</text>
</comment>
<dbReference type="Proteomes" id="UP001499988">
    <property type="component" value="Unassembled WGS sequence"/>
</dbReference>
<evidence type="ECO:0000313" key="2">
    <source>
        <dbReference type="Proteomes" id="UP001499988"/>
    </source>
</evidence>
<evidence type="ECO:0008006" key="3">
    <source>
        <dbReference type="Google" id="ProtNLM"/>
    </source>
</evidence>
<keyword evidence="2" id="KW-1185">Reference proteome</keyword>
<sequence>MTQLKPNQRQLAALQQMGITTYVVSQKPIELALISDDQAILGSALIQDVLRALQLSQDDCVVVASAEGVKAKRYWQFKHYLPVTKTHLHSADLAVLQHDPHAKRRLWQGVQRWLSI</sequence>
<organism evidence="1 2">
    <name type="scientific">Ferrimonas pelagia</name>
    <dbReference type="NCBI Taxonomy" id="1177826"/>
    <lineage>
        <taxon>Bacteria</taxon>
        <taxon>Pseudomonadati</taxon>
        <taxon>Pseudomonadota</taxon>
        <taxon>Gammaproteobacteria</taxon>
        <taxon>Alteromonadales</taxon>
        <taxon>Ferrimonadaceae</taxon>
        <taxon>Ferrimonas</taxon>
    </lineage>
</organism>
<dbReference type="Gene3D" id="3.40.50.10220">
    <property type="entry name" value="DNA polymerase III, psi subunit"/>
    <property type="match status" value="1"/>
</dbReference>
<dbReference type="InterPro" id="IPR036654">
    <property type="entry name" value="DNA_pol_III_psi_sf"/>
</dbReference>
<protein>
    <recommendedName>
        <fullName evidence="3">DNA polymerase III subunit psi</fullName>
    </recommendedName>
</protein>
<proteinExistence type="predicted"/>
<dbReference type="RefSeq" id="WP_345335910.1">
    <property type="nucleotide sequence ID" value="NZ_BAABJZ010000088.1"/>
</dbReference>
<evidence type="ECO:0000313" key="1">
    <source>
        <dbReference type="EMBL" id="GAA4892081.1"/>
    </source>
</evidence>
<dbReference type="SUPFAM" id="SSF102220">
    <property type="entry name" value="DNA polymerase III psi subunit"/>
    <property type="match status" value="1"/>
</dbReference>
<reference evidence="2" key="1">
    <citation type="journal article" date="2019" name="Int. J. Syst. Evol. Microbiol.">
        <title>The Global Catalogue of Microorganisms (GCM) 10K type strain sequencing project: providing services to taxonomists for standard genome sequencing and annotation.</title>
        <authorList>
            <consortium name="The Broad Institute Genomics Platform"/>
            <consortium name="The Broad Institute Genome Sequencing Center for Infectious Disease"/>
            <person name="Wu L."/>
            <person name="Ma J."/>
        </authorList>
    </citation>
    <scope>NUCLEOTIDE SEQUENCE [LARGE SCALE GENOMIC DNA]</scope>
    <source>
        <strain evidence="2">JCM 18401</strain>
    </source>
</reference>
<accession>A0ABP9F1A7</accession>
<gene>
    <name evidence="1" type="ORF">GCM10023333_26690</name>
</gene>